<proteinExistence type="inferred from homology"/>
<evidence type="ECO:0000256" key="3">
    <source>
        <dbReference type="ARBA" id="ARBA00022801"/>
    </source>
</evidence>
<dbReference type="OrthoDB" id="408631at2759"/>
<feature type="signal peptide" evidence="4">
    <location>
        <begin position="1"/>
        <end position="19"/>
    </location>
</feature>
<evidence type="ECO:0000256" key="4">
    <source>
        <dbReference type="RuleBase" id="RU361235"/>
    </source>
</evidence>
<dbReference type="InterPro" id="IPR029058">
    <property type="entry name" value="AB_hydrolase_fold"/>
</dbReference>
<dbReference type="Pfam" id="PF00135">
    <property type="entry name" value="COesterase"/>
    <property type="match status" value="1"/>
</dbReference>
<dbReference type="PROSITE" id="PS00941">
    <property type="entry name" value="CARBOXYLESTERASE_B_2"/>
    <property type="match status" value="1"/>
</dbReference>
<keyword evidence="7" id="KW-1185">Reference proteome</keyword>
<name>A0A2A9NFW5_9AGAR</name>
<dbReference type="EMBL" id="KZ302174">
    <property type="protein sequence ID" value="PFH46612.1"/>
    <property type="molecule type" value="Genomic_DNA"/>
</dbReference>
<dbReference type="PANTHER" id="PTHR11559">
    <property type="entry name" value="CARBOXYLESTERASE"/>
    <property type="match status" value="1"/>
</dbReference>
<dbReference type="PROSITE" id="PS01173">
    <property type="entry name" value="LIPASE_GDXG_HIS"/>
    <property type="match status" value="1"/>
</dbReference>
<protein>
    <recommendedName>
        <fullName evidence="4">Carboxylic ester hydrolase</fullName>
        <ecNumber evidence="4">3.1.1.-</ecNumber>
    </recommendedName>
</protein>
<reference evidence="6 7" key="1">
    <citation type="submission" date="2014-02" db="EMBL/GenBank/DDBJ databases">
        <title>Transposable element dynamics among asymbiotic and ectomycorrhizal Amanita fungi.</title>
        <authorList>
            <consortium name="DOE Joint Genome Institute"/>
            <person name="Hess J."/>
            <person name="Skrede I."/>
            <person name="Wolfe B."/>
            <person name="LaButti K."/>
            <person name="Ohm R.A."/>
            <person name="Grigoriev I.V."/>
            <person name="Pringle A."/>
        </authorList>
    </citation>
    <scope>NUCLEOTIDE SEQUENCE [LARGE SCALE GENOMIC DNA]</scope>
    <source>
        <strain evidence="6 7">SKay4041</strain>
    </source>
</reference>
<comment type="similarity">
    <text evidence="1 4">Belongs to the type-B carboxylesterase/lipase family.</text>
</comment>
<dbReference type="InterPro" id="IPR002018">
    <property type="entry name" value="CarbesteraseB"/>
</dbReference>
<evidence type="ECO:0000256" key="1">
    <source>
        <dbReference type="ARBA" id="ARBA00005964"/>
    </source>
</evidence>
<dbReference type="InterPro" id="IPR019819">
    <property type="entry name" value="Carboxylesterase_B_CS"/>
</dbReference>
<feature type="chain" id="PRO_5011823191" description="Carboxylic ester hydrolase" evidence="4">
    <location>
        <begin position="20"/>
        <end position="560"/>
    </location>
</feature>
<comment type="similarity">
    <text evidence="2">Belongs to the 'GDXG' lipolytic enzyme family.</text>
</comment>
<dbReference type="AlphaFoldDB" id="A0A2A9NFW5"/>
<dbReference type="SUPFAM" id="SSF53474">
    <property type="entry name" value="alpha/beta-Hydrolases"/>
    <property type="match status" value="1"/>
</dbReference>
<evidence type="ECO:0000313" key="7">
    <source>
        <dbReference type="Proteomes" id="UP000242287"/>
    </source>
</evidence>
<dbReference type="Proteomes" id="UP000242287">
    <property type="component" value="Unassembled WGS sequence"/>
</dbReference>
<dbReference type="InterPro" id="IPR050309">
    <property type="entry name" value="Type-B_Carboxylest/Lipase"/>
</dbReference>
<dbReference type="GO" id="GO:0016787">
    <property type="term" value="F:hydrolase activity"/>
    <property type="evidence" value="ECO:0007669"/>
    <property type="project" value="UniProtKB-KW"/>
</dbReference>
<dbReference type="EC" id="3.1.1.-" evidence="4"/>
<keyword evidence="3 4" id="KW-0378">Hydrolase</keyword>
<keyword evidence="4" id="KW-0732">Signal</keyword>
<dbReference type="PROSITE" id="PS00122">
    <property type="entry name" value="CARBOXYLESTERASE_B_1"/>
    <property type="match status" value="1"/>
</dbReference>
<feature type="domain" description="Carboxylesterase type B" evidence="5">
    <location>
        <begin position="25"/>
        <end position="516"/>
    </location>
</feature>
<dbReference type="InterPro" id="IPR002168">
    <property type="entry name" value="Lipase_GDXG_HIS_AS"/>
</dbReference>
<accession>A0A2A9NFW5</accession>
<sequence length="560" mass="60659">MHGLVNIFVSLVFCFLVTAQTNRPVVDLGYAKYAGVVDNTTHNTHFLGIRYAAPPIGALRWRAPEPPAPIAGVQSADTQPFTCFFAGFGVSAASPFRNGSFPTSLHDSNNSDNRRASTEFGPSEDCLFLNVYTPGILNPAHVTKPLPVVVWIHGGGYMSGSASGFRGTDFFNGDDLIREAGGNIVVVVIQYRLGVFGFLPGTNVKERGDLNAGLLDQHFALKWVQDHVGKFGGDPSLVTIWGESAGAGSVLQHVIAQDGNTTPPLFRGAITSSSFLPSQYNFDDTFSEDLYNEVVSLTGCSSSSGDQDTLTCLRAVDAGTLENANVKIGDSAFFGVFIFVPVVDGTFITQRPTQAFKQKKINGVFLLAITNTNEGNIFVDQTTADSVQTANYVAQLFPHFGEAEIDKAVEQYAGVGTNIEKANTIMGEAIFICPTYFLMRAFGDKAFKGQFAIPPALHGQDVAYYFPSTMNPNGRPAFDNVDFDNAFAQSFLNFAISLDPNVKTDPSNITPQWSAWEGGLNEILFNRTEDGRPDVRQVQTSDELLKRCTFWESVSALSGQ</sequence>
<evidence type="ECO:0000259" key="5">
    <source>
        <dbReference type="Pfam" id="PF00135"/>
    </source>
</evidence>
<organism evidence="6 7">
    <name type="scientific">Amanita thiersii Skay4041</name>
    <dbReference type="NCBI Taxonomy" id="703135"/>
    <lineage>
        <taxon>Eukaryota</taxon>
        <taxon>Fungi</taxon>
        <taxon>Dikarya</taxon>
        <taxon>Basidiomycota</taxon>
        <taxon>Agaricomycotina</taxon>
        <taxon>Agaricomycetes</taxon>
        <taxon>Agaricomycetidae</taxon>
        <taxon>Agaricales</taxon>
        <taxon>Pluteineae</taxon>
        <taxon>Amanitaceae</taxon>
        <taxon>Amanita</taxon>
    </lineage>
</organism>
<evidence type="ECO:0000313" key="6">
    <source>
        <dbReference type="EMBL" id="PFH46612.1"/>
    </source>
</evidence>
<dbReference type="Gene3D" id="3.40.50.1820">
    <property type="entry name" value="alpha/beta hydrolase"/>
    <property type="match status" value="1"/>
</dbReference>
<dbReference type="InterPro" id="IPR019826">
    <property type="entry name" value="Carboxylesterase_B_AS"/>
</dbReference>
<gene>
    <name evidence="6" type="ORF">AMATHDRAFT_154314</name>
</gene>
<dbReference type="STRING" id="703135.A0A2A9NFW5"/>
<evidence type="ECO:0000256" key="2">
    <source>
        <dbReference type="ARBA" id="ARBA00010515"/>
    </source>
</evidence>